<organism evidence="1 2">
    <name type="scientific">Halorubrum ezzemoulense</name>
    <name type="common">Halorubrum chaoviator</name>
    <dbReference type="NCBI Taxonomy" id="337243"/>
    <lineage>
        <taxon>Archaea</taxon>
        <taxon>Methanobacteriati</taxon>
        <taxon>Methanobacteriota</taxon>
        <taxon>Stenosarchaea group</taxon>
        <taxon>Halobacteria</taxon>
        <taxon>Halobacteriales</taxon>
        <taxon>Haloferacaceae</taxon>
        <taxon>Halorubrum</taxon>
    </lineage>
</organism>
<protein>
    <submittedName>
        <fullName evidence="1">Uncharacterized protein</fullName>
    </submittedName>
</protein>
<proteinExistence type="predicted"/>
<dbReference type="EMBL" id="FZNK01000002">
    <property type="protein sequence ID" value="SNR44380.1"/>
    <property type="molecule type" value="Genomic_DNA"/>
</dbReference>
<dbReference type="Proteomes" id="UP000198297">
    <property type="component" value="Unassembled WGS sequence"/>
</dbReference>
<gene>
    <name evidence="1" type="ORF">SAMN06266787_102179</name>
</gene>
<accession>A0A238WCV2</accession>
<name>A0A238WCV2_HALEZ</name>
<reference evidence="2" key="1">
    <citation type="submission" date="2017-06" db="EMBL/GenBank/DDBJ databases">
        <authorList>
            <person name="Varghese N."/>
            <person name="Submissions S."/>
        </authorList>
    </citation>
    <scope>NUCLEOTIDE SEQUENCE [LARGE SCALE GENOMIC DNA]</scope>
    <source>
        <strain evidence="2">DSM 19316</strain>
    </source>
</reference>
<sequence length="60" mass="6506">MRLLGEHDEMAPDALGNRIRVDYAPGGEHGCEWFRGLVDDLADDALVQADGGAVVVSLRR</sequence>
<evidence type="ECO:0000313" key="1">
    <source>
        <dbReference type="EMBL" id="SNR44380.1"/>
    </source>
</evidence>
<evidence type="ECO:0000313" key="2">
    <source>
        <dbReference type="Proteomes" id="UP000198297"/>
    </source>
</evidence>
<dbReference type="AlphaFoldDB" id="A0A238WCV2"/>